<gene>
    <name evidence="1" type="ORF">GA0071312_1974</name>
</gene>
<name>A0ABY0K989_9HYPH</name>
<protein>
    <submittedName>
        <fullName evidence="1">Uncharacterized protein</fullName>
    </submittedName>
</protein>
<sequence>MASGYGESRAVAERCPDYEMASDFFTAAMVVCLTSKEDDRECEMEEFMTHAPRQTQFYRTIYSIGSDEFICQRAESIYAERRRSFLKPVAAN</sequence>
<evidence type="ECO:0000313" key="1">
    <source>
        <dbReference type="EMBL" id="SCC81044.1"/>
    </source>
</evidence>
<dbReference type="EMBL" id="FMBM01000002">
    <property type="protein sequence ID" value="SCC81044.1"/>
    <property type="molecule type" value="Genomic_DNA"/>
</dbReference>
<keyword evidence="2" id="KW-1185">Reference proteome</keyword>
<comment type="caution">
    <text evidence="1">The sequence shown here is derived from an EMBL/GenBank/DDBJ whole genome shotgun (WGS) entry which is preliminary data.</text>
</comment>
<dbReference type="RefSeq" id="WP_074444824.1">
    <property type="nucleotide sequence ID" value="NZ_FMBM01000002.1"/>
</dbReference>
<organism evidence="1 2">
    <name type="scientific">Saliniramus fredricksonii</name>
    <dbReference type="NCBI Taxonomy" id="1653334"/>
    <lineage>
        <taxon>Bacteria</taxon>
        <taxon>Pseudomonadati</taxon>
        <taxon>Pseudomonadota</taxon>
        <taxon>Alphaproteobacteria</taxon>
        <taxon>Hyphomicrobiales</taxon>
        <taxon>Salinarimonadaceae</taxon>
        <taxon>Saliniramus</taxon>
    </lineage>
</organism>
<dbReference type="Proteomes" id="UP000182800">
    <property type="component" value="Unassembled WGS sequence"/>
</dbReference>
<accession>A0ABY0K989</accession>
<proteinExistence type="predicted"/>
<evidence type="ECO:0000313" key="2">
    <source>
        <dbReference type="Proteomes" id="UP000182800"/>
    </source>
</evidence>
<reference evidence="1 2" key="1">
    <citation type="submission" date="2016-08" db="EMBL/GenBank/DDBJ databases">
        <authorList>
            <person name="Varghese N."/>
            <person name="Submissions Spin"/>
        </authorList>
    </citation>
    <scope>NUCLEOTIDE SEQUENCE [LARGE SCALE GENOMIC DNA]</scope>
    <source>
        <strain evidence="1 2">HL-109</strain>
    </source>
</reference>